<dbReference type="AlphaFoldDB" id="A0AAD5GRP6"/>
<sequence>THRFLLDDPYLKSLIKSKHQILLKATFNDHHSMNSKPSKISIQLDLPINAADHIAVYSLQQQHPSVNTRISEDNLDS</sequence>
<gene>
    <name evidence="1" type="ORF">M8C21_023457</name>
</gene>
<feature type="non-terminal residue" evidence="1">
    <location>
        <position position="1"/>
    </location>
</feature>
<organism evidence="1 2">
    <name type="scientific">Ambrosia artemisiifolia</name>
    <name type="common">Common ragweed</name>
    <dbReference type="NCBI Taxonomy" id="4212"/>
    <lineage>
        <taxon>Eukaryota</taxon>
        <taxon>Viridiplantae</taxon>
        <taxon>Streptophyta</taxon>
        <taxon>Embryophyta</taxon>
        <taxon>Tracheophyta</taxon>
        <taxon>Spermatophyta</taxon>
        <taxon>Magnoliopsida</taxon>
        <taxon>eudicotyledons</taxon>
        <taxon>Gunneridae</taxon>
        <taxon>Pentapetalae</taxon>
        <taxon>asterids</taxon>
        <taxon>campanulids</taxon>
        <taxon>Asterales</taxon>
        <taxon>Asteraceae</taxon>
        <taxon>Asteroideae</taxon>
        <taxon>Heliantheae alliance</taxon>
        <taxon>Heliantheae</taxon>
        <taxon>Ambrosia</taxon>
    </lineage>
</organism>
<protein>
    <submittedName>
        <fullName evidence="1">Uncharacterized protein</fullName>
    </submittedName>
</protein>
<evidence type="ECO:0000313" key="2">
    <source>
        <dbReference type="Proteomes" id="UP001206925"/>
    </source>
</evidence>
<comment type="caution">
    <text evidence="1">The sequence shown here is derived from an EMBL/GenBank/DDBJ whole genome shotgun (WGS) entry which is preliminary data.</text>
</comment>
<dbReference type="EMBL" id="JAMZMK010006226">
    <property type="protein sequence ID" value="KAI7750056.1"/>
    <property type="molecule type" value="Genomic_DNA"/>
</dbReference>
<evidence type="ECO:0000313" key="1">
    <source>
        <dbReference type="EMBL" id="KAI7750056.1"/>
    </source>
</evidence>
<proteinExistence type="predicted"/>
<accession>A0AAD5GRP6</accession>
<feature type="non-terminal residue" evidence="1">
    <location>
        <position position="77"/>
    </location>
</feature>
<dbReference type="Proteomes" id="UP001206925">
    <property type="component" value="Unassembled WGS sequence"/>
</dbReference>
<reference evidence="1" key="1">
    <citation type="submission" date="2022-06" db="EMBL/GenBank/DDBJ databases">
        <title>Uncovering the hologenomic basis of an extraordinary plant invasion.</title>
        <authorList>
            <person name="Bieker V.C."/>
            <person name="Martin M.D."/>
            <person name="Gilbert T."/>
            <person name="Hodgins K."/>
            <person name="Battlay P."/>
            <person name="Petersen B."/>
            <person name="Wilson J."/>
        </authorList>
    </citation>
    <scope>NUCLEOTIDE SEQUENCE</scope>
    <source>
        <strain evidence="1">AA19_3_7</strain>
        <tissue evidence="1">Leaf</tissue>
    </source>
</reference>
<name>A0AAD5GRP6_AMBAR</name>
<keyword evidence="2" id="KW-1185">Reference proteome</keyword>